<gene>
    <name evidence="3" type="ORF">SB6408_00561</name>
</gene>
<evidence type="ECO:0000259" key="2">
    <source>
        <dbReference type="PROSITE" id="PS50878"/>
    </source>
</evidence>
<protein>
    <recommendedName>
        <fullName evidence="2">Reverse transcriptase domain-containing protein</fullName>
    </recommendedName>
</protein>
<feature type="domain" description="Reverse transcriptase" evidence="2">
    <location>
        <begin position="1"/>
        <end position="197"/>
    </location>
</feature>
<dbReference type="InterPro" id="IPR043128">
    <property type="entry name" value="Rev_trsase/Diguanyl_cyclase"/>
</dbReference>
<dbReference type="InterPro" id="IPR000477">
    <property type="entry name" value="RT_dom"/>
</dbReference>
<evidence type="ECO:0000256" key="1">
    <source>
        <dbReference type="ARBA" id="ARBA00034120"/>
    </source>
</evidence>
<organism evidence="3 4">
    <name type="scientific">Klebsiella spallanzanii</name>
    <dbReference type="NCBI Taxonomy" id="2587528"/>
    <lineage>
        <taxon>Bacteria</taxon>
        <taxon>Pseudomonadati</taxon>
        <taxon>Pseudomonadota</taxon>
        <taxon>Gammaproteobacteria</taxon>
        <taxon>Enterobacterales</taxon>
        <taxon>Enterobacteriaceae</taxon>
        <taxon>Klebsiella/Raoultella group</taxon>
        <taxon>Klebsiella</taxon>
    </lineage>
</organism>
<proteinExistence type="inferred from homology"/>
<accession>A0A564HM43</accession>
<dbReference type="Pfam" id="PF00078">
    <property type="entry name" value="RVT_1"/>
    <property type="match status" value="1"/>
</dbReference>
<evidence type="ECO:0000313" key="3">
    <source>
        <dbReference type="EMBL" id="VUS33325.1"/>
    </source>
</evidence>
<evidence type="ECO:0000313" key="4">
    <source>
        <dbReference type="Proteomes" id="UP000318370"/>
    </source>
</evidence>
<dbReference type="InterPro" id="IPR051083">
    <property type="entry name" value="GrpII_Intron_Splice-Mob/Def"/>
</dbReference>
<dbReference type="InterPro" id="IPR043502">
    <property type="entry name" value="DNA/RNA_pol_sf"/>
</dbReference>
<dbReference type="Proteomes" id="UP000318370">
    <property type="component" value="Unassembled WGS sequence"/>
</dbReference>
<dbReference type="PROSITE" id="PS50878">
    <property type="entry name" value="RT_POL"/>
    <property type="match status" value="1"/>
</dbReference>
<dbReference type="Gene3D" id="3.30.70.270">
    <property type="match status" value="1"/>
</dbReference>
<comment type="similarity">
    <text evidence="1">Belongs to the bacterial reverse transcriptase family.</text>
</comment>
<dbReference type="RefSeq" id="WP_235891566.1">
    <property type="nucleotide sequence ID" value="NZ_CABGHF010000001.1"/>
</dbReference>
<reference evidence="3 4" key="1">
    <citation type="submission" date="2019-07" db="EMBL/GenBank/DDBJ databases">
        <authorList>
            <person name="Brisse S."/>
            <person name="Rodrigues C."/>
            <person name="Thorpe H."/>
        </authorList>
    </citation>
    <scope>NUCLEOTIDE SEQUENCE [LARGE SCALE GENOMIC DNA]</scope>
    <source>
        <strain evidence="3">SB6408</strain>
    </source>
</reference>
<dbReference type="PANTHER" id="PTHR34047:SF8">
    <property type="entry name" value="PROTEIN YKFC"/>
    <property type="match status" value="1"/>
</dbReference>
<dbReference type="AlphaFoldDB" id="A0A564HM43"/>
<sequence length="256" mass="30250">MWSAQDALVLKWLALSIGHQLPQHEACMHLRGRGVRRSLQEVAEKLKTGQYRFVHRTDIRGYYAHIRKPQIIALVNRWVTDPVHRQLIEQYVYYSVERGGEIHTPVYGIPRSCALSPLIGGSLLHHIDQHFREMNPDNVFYVRYMDDFLLLTRTRWQLRRGIAQLAEYLELSGFERHPEKTQTGRLESGFDWLGFWFGPDGMTPSPRALQNHHDRCLRLFEQARKRGASEEEARLRVRKYRKRWAKSANNYSVRDE</sequence>
<dbReference type="PANTHER" id="PTHR34047">
    <property type="entry name" value="NUCLEAR INTRON MATURASE 1, MITOCHONDRIAL-RELATED"/>
    <property type="match status" value="1"/>
</dbReference>
<name>A0A564HM43_9ENTR</name>
<dbReference type="EMBL" id="CABGHF010000001">
    <property type="protein sequence ID" value="VUS33325.1"/>
    <property type="molecule type" value="Genomic_DNA"/>
</dbReference>
<dbReference type="SUPFAM" id="SSF56672">
    <property type="entry name" value="DNA/RNA polymerases"/>
    <property type="match status" value="1"/>
</dbReference>